<dbReference type="GO" id="GO:0005794">
    <property type="term" value="C:Golgi apparatus"/>
    <property type="evidence" value="ECO:0007669"/>
    <property type="project" value="TreeGrafter"/>
</dbReference>
<dbReference type="AlphaFoldDB" id="A0A814CL88"/>
<feature type="transmembrane region" description="Helical" evidence="10">
    <location>
        <begin position="196"/>
        <end position="216"/>
    </location>
</feature>
<evidence type="ECO:0000256" key="1">
    <source>
        <dbReference type="ARBA" id="ARBA00004127"/>
    </source>
</evidence>
<dbReference type="OrthoDB" id="302728at2759"/>
<dbReference type="GO" id="GO:0019706">
    <property type="term" value="F:protein-cysteine S-palmitoyltransferase activity"/>
    <property type="evidence" value="ECO:0007669"/>
    <property type="project" value="UniProtKB-EC"/>
</dbReference>
<dbReference type="Proteomes" id="UP000663828">
    <property type="component" value="Unassembled WGS sequence"/>
</dbReference>
<proteinExistence type="inferred from homology"/>
<accession>A0A814CL88</accession>
<evidence type="ECO:0000256" key="6">
    <source>
        <dbReference type="ARBA" id="ARBA00023139"/>
    </source>
</evidence>
<feature type="transmembrane region" description="Helical" evidence="10">
    <location>
        <begin position="82"/>
        <end position="102"/>
    </location>
</feature>
<keyword evidence="7" id="KW-0449">Lipoprotein</keyword>
<dbReference type="EMBL" id="CAJNOJ010000017">
    <property type="protein sequence ID" value="CAF0825327.1"/>
    <property type="molecule type" value="Genomic_DNA"/>
</dbReference>
<evidence type="ECO:0000313" key="12">
    <source>
        <dbReference type="EMBL" id="CAF0825327.1"/>
    </source>
</evidence>
<dbReference type="PANTHER" id="PTHR22883:SF43">
    <property type="entry name" value="PALMITOYLTRANSFERASE APP"/>
    <property type="match status" value="1"/>
</dbReference>
<dbReference type="PANTHER" id="PTHR22883">
    <property type="entry name" value="ZINC FINGER DHHC DOMAIN CONTAINING PROTEIN"/>
    <property type="match status" value="1"/>
</dbReference>
<reference evidence="13" key="1">
    <citation type="submission" date="2021-02" db="EMBL/GenBank/DDBJ databases">
        <authorList>
            <person name="Nowell W R."/>
        </authorList>
    </citation>
    <scope>NUCLEOTIDE SEQUENCE</scope>
</reference>
<dbReference type="GO" id="GO:0006612">
    <property type="term" value="P:protein targeting to membrane"/>
    <property type="evidence" value="ECO:0007669"/>
    <property type="project" value="TreeGrafter"/>
</dbReference>
<dbReference type="GO" id="GO:0005783">
    <property type="term" value="C:endoplasmic reticulum"/>
    <property type="evidence" value="ECO:0007669"/>
    <property type="project" value="TreeGrafter"/>
</dbReference>
<organism evidence="13 14">
    <name type="scientific">Adineta ricciae</name>
    <name type="common">Rotifer</name>
    <dbReference type="NCBI Taxonomy" id="249248"/>
    <lineage>
        <taxon>Eukaryota</taxon>
        <taxon>Metazoa</taxon>
        <taxon>Spiralia</taxon>
        <taxon>Gnathifera</taxon>
        <taxon>Rotifera</taxon>
        <taxon>Eurotatoria</taxon>
        <taxon>Bdelloidea</taxon>
        <taxon>Adinetida</taxon>
        <taxon>Adinetidae</taxon>
        <taxon>Adineta</taxon>
    </lineage>
</organism>
<evidence type="ECO:0000256" key="3">
    <source>
        <dbReference type="ARBA" id="ARBA00022692"/>
    </source>
</evidence>
<dbReference type="Proteomes" id="UP000663852">
    <property type="component" value="Unassembled WGS sequence"/>
</dbReference>
<evidence type="ECO:0000256" key="9">
    <source>
        <dbReference type="ARBA" id="ARBA00048048"/>
    </source>
</evidence>
<comment type="catalytic activity">
    <reaction evidence="9 10">
        <text>L-cysteinyl-[protein] + hexadecanoyl-CoA = S-hexadecanoyl-L-cysteinyl-[protein] + CoA</text>
        <dbReference type="Rhea" id="RHEA:36683"/>
        <dbReference type="Rhea" id="RHEA-COMP:10131"/>
        <dbReference type="Rhea" id="RHEA-COMP:11032"/>
        <dbReference type="ChEBI" id="CHEBI:29950"/>
        <dbReference type="ChEBI" id="CHEBI:57287"/>
        <dbReference type="ChEBI" id="CHEBI:57379"/>
        <dbReference type="ChEBI" id="CHEBI:74151"/>
        <dbReference type="EC" id="2.3.1.225"/>
    </reaction>
</comment>
<comment type="caution">
    <text evidence="13">The sequence shown here is derived from an EMBL/GenBank/DDBJ whole genome shotgun (WGS) entry which is preliminary data.</text>
</comment>
<keyword evidence="14" id="KW-1185">Reference proteome</keyword>
<evidence type="ECO:0000313" key="13">
    <source>
        <dbReference type="EMBL" id="CAF0941825.1"/>
    </source>
</evidence>
<evidence type="ECO:0000259" key="11">
    <source>
        <dbReference type="Pfam" id="PF01529"/>
    </source>
</evidence>
<evidence type="ECO:0000313" key="14">
    <source>
        <dbReference type="Proteomes" id="UP000663828"/>
    </source>
</evidence>
<feature type="transmembrane region" description="Helical" evidence="10">
    <location>
        <begin position="51"/>
        <end position="70"/>
    </location>
</feature>
<gene>
    <name evidence="12" type="ORF">EDS130_LOCUS6057</name>
    <name evidence="13" type="ORF">XAT740_LOCUS10161</name>
</gene>
<dbReference type="InterPro" id="IPR039859">
    <property type="entry name" value="PFA4/ZDH16/20/ERF2-like"/>
</dbReference>
<comment type="similarity">
    <text evidence="10">Belongs to the DHHC palmitoyltransferase family.</text>
</comment>
<evidence type="ECO:0000256" key="4">
    <source>
        <dbReference type="ARBA" id="ARBA00022989"/>
    </source>
</evidence>
<keyword evidence="3 10" id="KW-0812">Transmembrane</keyword>
<dbReference type="InterPro" id="IPR001594">
    <property type="entry name" value="Palmitoyltrfase_DHHC"/>
</dbReference>
<evidence type="ECO:0000256" key="10">
    <source>
        <dbReference type="RuleBase" id="RU079119"/>
    </source>
</evidence>
<keyword evidence="5 10" id="KW-0472">Membrane</keyword>
<dbReference type="Pfam" id="PF01529">
    <property type="entry name" value="DHHC"/>
    <property type="match status" value="1"/>
</dbReference>
<comment type="domain">
    <text evidence="10">The DHHC domain is required for palmitoyltransferase activity.</text>
</comment>
<comment type="subcellular location">
    <subcellularLocation>
        <location evidence="1">Endomembrane system</location>
        <topology evidence="1">Multi-pass membrane protein</topology>
    </subcellularLocation>
</comment>
<name>A0A814CL88_ADIRI</name>
<evidence type="ECO:0000256" key="2">
    <source>
        <dbReference type="ARBA" id="ARBA00022679"/>
    </source>
</evidence>
<keyword evidence="2 10" id="KW-0808">Transferase</keyword>
<feature type="domain" description="Palmitoyltransferase DHHC" evidence="11">
    <location>
        <begin position="154"/>
        <end position="272"/>
    </location>
</feature>
<sequence length="321" mass="37761">MKITRVMQSVMIKDSVEAYQYKRLEHIRRWQIHSGNNHICFNGHCITGKNLSGAIFLISVISLTTIFWFIFELPVLMKELHYKRFILLVGLLYLFYTYIYFFRSMCTDPGIIQRPSLLERTIMNQQFHFDQMTSDQLNNLRYDIQVNDAVIKCKYCITCQMIRSPRSSHCPICSNCVTILDHHCPFLSTCIGMRNYRFFIIFLICLLQTDLFYFITTLTKILISNDHPTFLMSIPTYFILIITGPGALYICNLLGYHCMISSRALTTREDDKNLYTNSNPFYAHRWYLNLARKLCTSLPPSAYGAHRLIYQTEFRLIKETV</sequence>
<protein>
    <recommendedName>
        <fullName evidence="10">Palmitoyltransferase</fullName>
        <ecNumber evidence="10">2.3.1.225</ecNumber>
    </recommendedName>
</protein>
<evidence type="ECO:0000256" key="8">
    <source>
        <dbReference type="ARBA" id="ARBA00023315"/>
    </source>
</evidence>
<dbReference type="PROSITE" id="PS50216">
    <property type="entry name" value="DHHC"/>
    <property type="match status" value="1"/>
</dbReference>
<keyword evidence="6" id="KW-0564">Palmitate</keyword>
<dbReference type="EMBL" id="CAJNOR010000537">
    <property type="protein sequence ID" value="CAF0941825.1"/>
    <property type="molecule type" value="Genomic_DNA"/>
</dbReference>
<keyword evidence="8 10" id="KW-0012">Acyltransferase</keyword>
<keyword evidence="4 10" id="KW-1133">Transmembrane helix</keyword>
<evidence type="ECO:0000256" key="7">
    <source>
        <dbReference type="ARBA" id="ARBA00023288"/>
    </source>
</evidence>
<dbReference type="EC" id="2.3.1.225" evidence="10"/>
<feature type="transmembrane region" description="Helical" evidence="10">
    <location>
        <begin position="236"/>
        <end position="256"/>
    </location>
</feature>
<evidence type="ECO:0000256" key="5">
    <source>
        <dbReference type="ARBA" id="ARBA00023136"/>
    </source>
</evidence>